<dbReference type="Proteomes" id="UP000323521">
    <property type="component" value="Chromosome"/>
</dbReference>
<reference evidence="1 2" key="1">
    <citation type="submission" date="2016-10" db="EMBL/GenBank/DDBJ databases">
        <title>Complete Genome Sequence of Peptococcaceae strain DCMF.</title>
        <authorList>
            <person name="Edwards R.J."/>
            <person name="Holland S.I."/>
            <person name="Deshpande N.P."/>
            <person name="Wong Y.K."/>
            <person name="Ertan H."/>
            <person name="Manefield M."/>
            <person name="Russell T.L."/>
            <person name="Lee M.J."/>
        </authorList>
    </citation>
    <scope>NUCLEOTIDE SEQUENCE [LARGE SCALE GENOMIC DNA]</scope>
    <source>
        <strain evidence="1 2">DCMF</strain>
    </source>
</reference>
<sequence length="96" mass="10931">MRSPWETKYSGQLVNINSHWYGLYQDKVISTSEAMDGNEGDIKDCVYEGGFITGNIIKEKIKAYGILESQEYVEQPVNYKDNEDILAQFIDEGNGQ</sequence>
<proteinExistence type="predicted"/>
<evidence type="ECO:0000313" key="2">
    <source>
        <dbReference type="Proteomes" id="UP000323521"/>
    </source>
</evidence>
<protein>
    <submittedName>
        <fullName evidence="1">Uncharacterized protein</fullName>
    </submittedName>
</protein>
<dbReference type="KEGG" id="fwa:DCMF_13405"/>
<gene>
    <name evidence="1" type="ORF">DCMF_13405</name>
</gene>
<dbReference type="AlphaFoldDB" id="A0A3G1KSX4"/>
<name>A0A3G1KSX4_FORW1</name>
<organism evidence="1 2">
    <name type="scientific">Formimonas warabiya</name>
    <dbReference type="NCBI Taxonomy" id="1761012"/>
    <lineage>
        <taxon>Bacteria</taxon>
        <taxon>Bacillati</taxon>
        <taxon>Bacillota</taxon>
        <taxon>Clostridia</taxon>
        <taxon>Eubacteriales</taxon>
        <taxon>Peptococcaceae</taxon>
        <taxon>Candidatus Formimonas</taxon>
    </lineage>
</organism>
<accession>A0A3G1KSX4</accession>
<keyword evidence="2" id="KW-1185">Reference proteome</keyword>
<dbReference type="EMBL" id="CP017634">
    <property type="protein sequence ID" value="ATW25623.1"/>
    <property type="molecule type" value="Genomic_DNA"/>
</dbReference>
<evidence type="ECO:0000313" key="1">
    <source>
        <dbReference type="EMBL" id="ATW25623.1"/>
    </source>
</evidence>
<dbReference type="RefSeq" id="WP_214659329.1">
    <property type="nucleotide sequence ID" value="NZ_CP017634.1"/>
</dbReference>